<name>A0A8S2PXU5_9BILA</name>
<dbReference type="Gene3D" id="3.90.176.10">
    <property type="entry name" value="Toxin ADP-ribosyltransferase, Chain A, domain 1"/>
    <property type="match status" value="1"/>
</dbReference>
<keyword evidence="4" id="KW-0548">Nucleotidyltransferase</keyword>
<dbReference type="SUPFAM" id="SSF56399">
    <property type="entry name" value="ADP-ribosylation"/>
    <property type="match status" value="1"/>
</dbReference>
<proteinExistence type="inferred from homology"/>
<evidence type="ECO:0000256" key="6">
    <source>
        <dbReference type="ARBA" id="ARBA00047597"/>
    </source>
</evidence>
<protein>
    <recommendedName>
        <fullName evidence="7">NAD(P)(+)--arginine ADP-ribosyltransferase</fullName>
        <ecNumber evidence="7">2.4.2.31</ecNumber>
    </recommendedName>
    <alternativeName>
        <fullName evidence="7">Mono(ADP-ribosyl)transferase</fullName>
    </alternativeName>
</protein>
<dbReference type="GO" id="GO:0016779">
    <property type="term" value="F:nucleotidyltransferase activity"/>
    <property type="evidence" value="ECO:0007669"/>
    <property type="project" value="UniProtKB-KW"/>
</dbReference>
<dbReference type="EC" id="2.4.2.31" evidence="7"/>
<evidence type="ECO:0000256" key="1">
    <source>
        <dbReference type="ARBA" id="ARBA00009558"/>
    </source>
</evidence>
<evidence type="ECO:0000256" key="9">
    <source>
        <dbReference type="SAM" id="Phobius"/>
    </source>
</evidence>
<dbReference type="InterPro" id="IPR012955">
    <property type="entry name" value="CASP_C"/>
</dbReference>
<feature type="transmembrane region" description="Helical" evidence="9">
    <location>
        <begin position="213"/>
        <end position="234"/>
    </location>
</feature>
<keyword evidence="2 7" id="KW-0328">Glycosyltransferase</keyword>
<keyword evidence="9" id="KW-0812">Transmembrane</keyword>
<evidence type="ECO:0000256" key="5">
    <source>
        <dbReference type="ARBA" id="ARBA00023054"/>
    </source>
</evidence>
<dbReference type="Pfam" id="PF08172">
    <property type="entry name" value="CASP_C"/>
    <property type="match status" value="1"/>
</dbReference>
<dbReference type="AlphaFoldDB" id="A0A8S2PXU5"/>
<evidence type="ECO:0000256" key="4">
    <source>
        <dbReference type="ARBA" id="ARBA00022695"/>
    </source>
</evidence>
<keyword evidence="3 7" id="KW-0808">Transferase</keyword>
<keyword evidence="9" id="KW-1133">Transmembrane helix</keyword>
<reference evidence="11" key="1">
    <citation type="submission" date="2021-02" db="EMBL/GenBank/DDBJ databases">
        <authorList>
            <person name="Nowell W R."/>
        </authorList>
    </citation>
    <scope>NUCLEOTIDE SEQUENCE</scope>
</reference>
<dbReference type="GO" id="GO:0000139">
    <property type="term" value="C:Golgi membrane"/>
    <property type="evidence" value="ECO:0007669"/>
    <property type="project" value="InterPro"/>
</dbReference>
<evidence type="ECO:0000256" key="7">
    <source>
        <dbReference type="RuleBase" id="RU361228"/>
    </source>
</evidence>
<dbReference type="Proteomes" id="UP000676336">
    <property type="component" value="Unassembled WGS sequence"/>
</dbReference>
<evidence type="ECO:0000256" key="3">
    <source>
        <dbReference type="ARBA" id="ARBA00022679"/>
    </source>
</evidence>
<dbReference type="Pfam" id="PF01129">
    <property type="entry name" value="ART"/>
    <property type="match status" value="1"/>
</dbReference>
<keyword evidence="7" id="KW-0521">NADP</keyword>
<evidence type="ECO:0000313" key="12">
    <source>
        <dbReference type="Proteomes" id="UP000676336"/>
    </source>
</evidence>
<dbReference type="PANTHER" id="PTHR14043:SF17">
    <property type="entry name" value="PROTEIN CASP"/>
    <property type="match status" value="1"/>
</dbReference>
<comment type="similarity">
    <text evidence="1 7">Belongs to the Arg-specific ADP-ribosyltransferase family.</text>
</comment>
<gene>
    <name evidence="11" type="ORF">SMN809_LOCUS15593</name>
</gene>
<organism evidence="11 12">
    <name type="scientific">Rotaria magnacalcarata</name>
    <dbReference type="NCBI Taxonomy" id="392030"/>
    <lineage>
        <taxon>Eukaryota</taxon>
        <taxon>Metazoa</taxon>
        <taxon>Spiralia</taxon>
        <taxon>Gnathifera</taxon>
        <taxon>Rotifera</taxon>
        <taxon>Eurotatoria</taxon>
        <taxon>Bdelloidea</taxon>
        <taxon>Philodinida</taxon>
        <taxon>Philodinidae</taxon>
        <taxon>Rotaria</taxon>
    </lineage>
</organism>
<dbReference type="PANTHER" id="PTHR14043">
    <property type="entry name" value="CCAAT DISPLACEMENT PROTEIN-RELATED"/>
    <property type="match status" value="1"/>
</dbReference>
<evidence type="ECO:0000256" key="2">
    <source>
        <dbReference type="ARBA" id="ARBA00022676"/>
    </source>
</evidence>
<evidence type="ECO:0000259" key="10">
    <source>
        <dbReference type="Pfam" id="PF08172"/>
    </source>
</evidence>
<sequence length="559" mass="63713">YLCLERYHEIDKRYRDIEYTNNELKQLNAQLEKDLLSVGGVSELFRRGPEGQTSDSSVNETGIIKDVLNQSSAPLTSFSDSLTNTSTRDSPSDEALTAIVISQRERFRIRNIELENDNVSLKQQIGIFQNEMDKLRSDNIKLYEKIKFIQSYPTTRAADESIDRYSRGYDASLDPFTNFTKQEKQKKYESLKLHEKFALNFGRFILSSHKSRTFFVIYFILVHILIFLSLYKMVHTGSSVRDMSQICFDKFREHMAGVHGDKDFHLEHAHAGAGAGVGLTPPPHIHRLLPPIGGYEKMPLVSLEEAVAPLESLLPSIQQYVYAAKQRCQAPADGLSLDESAAIMLYTMVWEPLDECLYVALNAVLRSQQRSFLKPWFLFLKLFLTALNRLPFTSRCNVYRWTELDLHLQYTKGKTVIWWGFSSCTASVADLESKRVLGKLGPRTLFSIECFSGKDIRKHSYNPSDDEILLCPGTQFEIVSCIDARADLHIIQLKETKPPFPLLVPVPHFEPSLYPFAMKHSMACASLPSNQSTITRARGYEIIYIDSNDPNDKSNTKST</sequence>
<feature type="coiled-coil region" evidence="8">
    <location>
        <begin position="104"/>
        <end position="138"/>
    </location>
</feature>
<accession>A0A8S2PXU5</accession>
<keyword evidence="9" id="KW-0472">Membrane</keyword>
<comment type="caution">
    <text evidence="11">The sequence shown here is derived from an EMBL/GenBank/DDBJ whole genome shotgun (WGS) entry which is preliminary data.</text>
</comment>
<dbReference type="GO" id="GO:0106274">
    <property type="term" value="F:NAD+-protein-arginine ADP-ribosyltransferase activity"/>
    <property type="evidence" value="ECO:0007669"/>
    <property type="project" value="UniProtKB-EC"/>
</dbReference>
<evidence type="ECO:0000313" key="11">
    <source>
        <dbReference type="EMBL" id="CAF4068261.1"/>
    </source>
</evidence>
<dbReference type="GO" id="GO:0006891">
    <property type="term" value="P:intra-Golgi vesicle-mediated transport"/>
    <property type="evidence" value="ECO:0007669"/>
    <property type="project" value="InterPro"/>
</dbReference>
<dbReference type="EMBL" id="CAJOBI010006743">
    <property type="protein sequence ID" value="CAF4068261.1"/>
    <property type="molecule type" value="Genomic_DNA"/>
</dbReference>
<comment type="catalytic activity">
    <reaction evidence="6 7">
        <text>L-arginyl-[protein] + NAD(+) = N(omega)-(ADP-D-ribosyl)-L-arginyl-[protein] + nicotinamide + H(+)</text>
        <dbReference type="Rhea" id="RHEA:19149"/>
        <dbReference type="Rhea" id="RHEA-COMP:10532"/>
        <dbReference type="Rhea" id="RHEA-COMP:15087"/>
        <dbReference type="ChEBI" id="CHEBI:15378"/>
        <dbReference type="ChEBI" id="CHEBI:17154"/>
        <dbReference type="ChEBI" id="CHEBI:29965"/>
        <dbReference type="ChEBI" id="CHEBI:57540"/>
        <dbReference type="ChEBI" id="CHEBI:142554"/>
        <dbReference type="EC" id="2.4.2.31"/>
    </reaction>
</comment>
<feature type="domain" description="CASP C-terminal" evidence="10">
    <location>
        <begin position="12"/>
        <end position="236"/>
    </location>
</feature>
<keyword evidence="7" id="KW-0520">NAD</keyword>
<dbReference type="InterPro" id="IPR000768">
    <property type="entry name" value="ART"/>
</dbReference>
<dbReference type="PROSITE" id="PS51996">
    <property type="entry name" value="TR_MART"/>
    <property type="match status" value="1"/>
</dbReference>
<evidence type="ECO:0000256" key="8">
    <source>
        <dbReference type="SAM" id="Coils"/>
    </source>
</evidence>
<feature type="non-terminal residue" evidence="11">
    <location>
        <position position="1"/>
    </location>
</feature>
<keyword evidence="5 8" id="KW-0175">Coiled coil</keyword>